<keyword evidence="2" id="KW-1185">Reference proteome</keyword>
<accession>A0A1M5W492</accession>
<evidence type="ECO:0008006" key="3">
    <source>
        <dbReference type="Google" id="ProtNLM"/>
    </source>
</evidence>
<dbReference type="GO" id="GO:0042601">
    <property type="term" value="C:endospore-forming forespore"/>
    <property type="evidence" value="ECO:0007669"/>
    <property type="project" value="TreeGrafter"/>
</dbReference>
<proteinExistence type="predicted"/>
<dbReference type="AlphaFoldDB" id="A0A1M5W492"/>
<reference evidence="1 2" key="1">
    <citation type="submission" date="2016-11" db="EMBL/GenBank/DDBJ databases">
        <authorList>
            <person name="Jaros S."/>
            <person name="Januszkiewicz K."/>
            <person name="Wedrychowicz H."/>
        </authorList>
    </citation>
    <scope>NUCLEOTIDE SEQUENCE [LARGE SCALE GENOMIC DNA]</scope>
    <source>
        <strain evidence="1 2">DSM 3089</strain>
    </source>
</reference>
<gene>
    <name evidence="1" type="ORF">SAMN02745196_01542</name>
</gene>
<dbReference type="RefSeq" id="WP_072831442.1">
    <property type="nucleotide sequence ID" value="NZ_FQXP01000005.1"/>
</dbReference>
<sequence>MPCNLESFFDYINKRGIEQLKAFSTFEEDFEFKTQGEVLTQLKTLSTFHKRSMGYDGYIVQKLNNNIGKIFENFKVDVKRFRRDLKIIENKDSSELNKVEEVFKIHGKEYLNRAEKVISTIEEYDYYKLILRSMRRNEISLYNCGMDNLRSAYIVTTPLNLGRKYEDDNSLYRYFRGNYLEFAQKESLLQNTTEFIQVVNLDRCAYNLVEVDCYYLLNYLRKKQCDYDYKFLVNAFCYFEGLDENSEKFILSLLSYPVDFMRWVHRYREQRKKWSVEKYADKFNKIIEKEVKSLI</sequence>
<dbReference type="PANTHER" id="PTHR39179">
    <property type="entry name" value="SPORE COAT PROTEIN I"/>
    <property type="match status" value="1"/>
</dbReference>
<dbReference type="Proteomes" id="UP000184526">
    <property type="component" value="Unassembled WGS sequence"/>
</dbReference>
<dbReference type="InterPro" id="IPR047175">
    <property type="entry name" value="CotS-like"/>
</dbReference>
<dbReference type="STRING" id="1121306.SAMN02745196_01542"/>
<dbReference type="Gene3D" id="3.90.1200.10">
    <property type="match status" value="2"/>
</dbReference>
<evidence type="ECO:0000313" key="1">
    <source>
        <dbReference type="EMBL" id="SHH82297.1"/>
    </source>
</evidence>
<dbReference type="PANTHER" id="PTHR39179:SF1">
    <property type="entry name" value="SPORE COAT PROTEIN I"/>
    <property type="match status" value="1"/>
</dbReference>
<dbReference type="EMBL" id="FQXP01000005">
    <property type="protein sequence ID" value="SHH82297.1"/>
    <property type="molecule type" value="Genomic_DNA"/>
</dbReference>
<dbReference type="OrthoDB" id="1928514at2"/>
<evidence type="ECO:0000313" key="2">
    <source>
        <dbReference type="Proteomes" id="UP000184526"/>
    </source>
</evidence>
<protein>
    <recommendedName>
        <fullName evidence="3">Spore coat protein</fullName>
    </recommendedName>
</protein>
<organism evidence="1 2">
    <name type="scientific">Clostridium collagenovorans DSM 3089</name>
    <dbReference type="NCBI Taxonomy" id="1121306"/>
    <lineage>
        <taxon>Bacteria</taxon>
        <taxon>Bacillati</taxon>
        <taxon>Bacillota</taxon>
        <taxon>Clostridia</taxon>
        <taxon>Eubacteriales</taxon>
        <taxon>Clostridiaceae</taxon>
        <taxon>Clostridium</taxon>
    </lineage>
</organism>
<name>A0A1M5W492_9CLOT</name>